<accession>A0A8F5C0V8</accession>
<evidence type="ECO:0000313" key="2">
    <source>
        <dbReference type="Proteomes" id="UP000694036"/>
    </source>
</evidence>
<gene>
    <name evidence="1" type="ORF">J5U22_01492</name>
</gene>
<dbReference type="AlphaFoldDB" id="A0A8F5C0V8"/>
<reference evidence="1 2" key="1">
    <citation type="journal article" date="2021" name="Environ. Microbiol.">
        <title>New insights into the diversity and evolution of the archaeal mobilome from three complete genomes of Saccharolobus shibatae.</title>
        <authorList>
            <person name="Medvedeva S."/>
            <person name="Brandt D."/>
            <person name="Cvirkaite-Krupovic V."/>
            <person name="Liu Y."/>
            <person name="Severinov K."/>
            <person name="Ishino S."/>
            <person name="Ishino Y."/>
            <person name="Prangishvili D."/>
            <person name="Kalinowski J."/>
            <person name="Krupovic M."/>
        </authorList>
    </citation>
    <scope>NUCLEOTIDE SEQUENCE [LARGE SCALE GENOMIC DNA]</scope>
    <source>
        <strain evidence="1 2">S38A</strain>
    </source>
</reference>
<name>A0A8F5C0V8_9CREN</name>
<proteinExistence type="predicted"/>
<dbReference type="Proteomes" id="UP000694036">
    <property type="component" value="Chromosome"/>
</dbReference>
<dbReference type="EMBL" id="CP077713">
    <property type="protein sequence ID" value="QXJ34945.1"/>
    <property type="molecule type" value="Genomic_DNA"/>
</dbReference>
<organism evidence="1 2">
    <name type="scientific">Saccharolobus shibatae</name>
    <dbReference type="NCBI Taxonomy" id="2286"/>
    <lineage>
        <taxon>Archaea</taxon>
        <taxon>Thermoproteota</taxon>
        <taxon>Thermoprotei</taxon>
        <taxon>Sulfolobales</taxon>
        <taxon>Sulfolobaceae</taxon>
        <taxon>Saccharolobus</taxon>
    </lineage>
</organism>
<protein>
    <submittedName>
        <fullName evidence="1">Uncharacterized protein</fullName>
    </submittedName>
</protein>
<evidence type="ECO:0000313" key="1">
    <source>
        <dbReference type="EMBL" id="QXJ34945.1"/>
    </source>
</evidence>
<sequence>MERLPIPEAIKKKTVFLNLEDSKVIEKEVEKALVEFLHDGDVVFSPISFDSHPDHAKIGNREVVSNGLLLLNMGFYAN</sequence>
<keyword evidence="2" id="KW-1185">Reference proteome</keyword>